<sequence>GRQETSSQIGKSSGSGIDVPLQVRSQMRVGVICVTNDAVAVGSLYSLLTIDQRRLSSMDQRRVSFSSMESDQGEVSDFATPTCNEAMNAAELQSEWKINNPVWDEAPSTSSGYRGPASPESSQHFVSPTCSKSFAWKNSLAKHMKIHTGEKLFTCEICQKSFGRNNNLKKHMKTHSKENNF</sequence>
<dbReference type="EMBL" id="BGPR01000124">
    <property type="protein sequence ID" value="GBL96872.1"/>
    <property type="molecule type" value="Genomic_DNA"/>
</dbReference>
<evidence type="ECO:0000256" key="2">
    <source>
        <dbReference type="ARBA" id="ARBA00022723"/>
    </source>
</evidence>
<feature type="region of interest" description="Disordered" evidence="8">
    <location>
        <begin position="105"/>
        <end position="126"/>
    </location>
</feature>
<dbReference type="GO" id="GO:0010468">
    <property type="term" value="P:regulation of gene expression"/>
    <property type="evidence" value="ECO:0007669"/>
    <property type="project" value="TreeGrafter"/>
</dbReference>
<comment type="subcellular location">
    <subcellularLocation>
        <location evidence="1">Nucleus</location>
    </subcellularLocation>
</comment>
<dbReference type="AlphaFoldDB" id="A0A4Y2BXI1"/>
<feature type="non-terminal residue" evidence="10">
    <location>
        <position position="1"/>
    </location>
</feature>
<keyword evidence="5" id="KW-0862">Zinc</keyword>
<evidence type="ECO:0000313" key="10">
    <source>
        <dbReference type="EMBL" id="GBL96872.1"/>
    </source>
</evidence>
<evidence type="ECO:0000259" key="9">
    <source>
        <dbReference type="PROSITE" id="PS50157"/>
    </source>
</evidence>
<dbReference type="PROSITE" id="PS00028">
    <property type="entry name" value="ZINC_FINGER_C2H2_1"/>
    <property type="match status" value="1"/>
</dbReference>
<protein>
    <recommendedName>
        <fullName evidence="9">C2H2-type domain-containing protein</fullName>
    </recommendedName>
</protein>
<evidence type="ECO:0000313" key="11">
    <source>
        <dbReference type="Proteomes" id="UP000499080"/>
    </source>
</evidence>
<dbReference type="SUPFAM" id="SSF57667">
    <property type="entry name" value="beta-beta-alpha zinc fingers"/>
    <property type="match status" value="1"/>
</dbReference>
<dbReference type="PANTHER" id="PTHR16515">
    <property type="entry name" value="PR DOMAIN ZINC FINGER PROTEIN"/>
    <property type="match status" value="1"/>
</dbReference>
<dbReference type="GO" id="GO:0005634">
    <property type="term" value="C:nucleus"/>
    <property type="evidence" value="ECO:0007669"/>
    <property type="project" value="UniProtKB-SubCell"/>
</dbReference>
<dbReference type="InterPro" id="IPR013087">
    <property type="entry name" value="Znf_C2H2_type"/>
</dbReference>
<dbReference type="PANTHER" id="PTHR16515:SF49">
    <property type="entry name" value="GASTRULA ZINC FINGER PROTEIN XLCGF49.1-LIKE-RELATED"/>
    <property type="match status" value="1"/>
</dbReference>
<evidence type="ECO:0000256" key="7">
    <source>
        <dbReference type="PROSITE-ProRule" id="PRU00042"/>
    </source>
</evidence>
<dbReference type="GO" id="GO:0008270">
    <property type="term" value="F:zinc ion binding"/>
    <property type="evidence" value="ECO:0007669"/>
    <property type="project" value="UniProtKB-KW"/>
</dbReference>
<evidence type="ECO:0000256" key="8">
    <source>
        <dbReference type="SAM" id="MobiDB-lite"/>
    </source>
</evidence>
<dbReference type="FunFam" id="3.30.160.60:FF:000110">
    <property type="entry name" value="Zinc finger protein-like"/>
    <property type="match status" value="1"/>
</dbReference>
<keyword evidence="3" id="KW-0677">Repeat</keyword>
<name>A0A4Y2BXI1_ARAVE</name>
<proteinExistence type="predicted"/>
<dbReference type="SMART" id="SM00355">
    <property type="entry name" value="ZnF_C2H2"/>
    <property type="match status" value="2"/>
</dbReference>
<feature type="domain" description="C2H2-type" evidence="9">
    <location>
        <begin position="125"/>
        <end position="152"/>
    </location>
</feature>
<evidence type="ECO:0000256" key="6">
    <source>
        <dbReference type="ARBA" id="ARBA00023242"/>
    </source>
</evidence>
<feature type="domain" description="C2H2-type" evidence="9">
    <location>
        <begin position="153"/>
        <end position="180"/>
    </location>
</feature>
<dbReference type="FunFam" id="3.30.160.60:FF:000624">
    <property type="entry name" value="zinc finger protein 697"/>
    <property type="match status" value="1"/>
</dbReference>
<evidence type="ECO:0000256" key="1">
    <source>
        <dbReference type="ARBA" id="ARBA00004123"/>
    </source>
</evidence>
<organism evidence="10 11">
    <name type="scientific">Araneus ventricosus</name>
    <name type="common">Orbweaver spider</name>
    <name type="synonym">Epeira ventricosa</name>
    <dbReference type="NCBI Taxonomy" id="182803"/>
    <lineage>
        <taxon>Eukaryota</taxon>
        <taxon>Metazoa</taxon>
        <taxon>Ecdysozoa</taxon>
        <taxon>Arthropoda</taxon>
        <taxon>Chelicerata</taxon>
        <taxon>Arachnida</taxon>
        <taxon>Araneae</taxon>
        <taxon>Araneomorphae</taxon>
        <taxon>Entelegynae</taxon>
        <taxon>Araneoidea</taxon>
        <taxon>Araneidae</taxon>
        <taxon>Araneus</taxon>
    </lineage>
</organism>
<gene>
    <name evidence="10" type="ORF">AVEN_118983_1</name>
</gene>
<keyword evidence="6" id="KW-0539">Nucleus</keyword>
<dbReference type="InterPro" id="IPR050331">
    <property type="entry name" value="Zinc_finger"/>
</dbReference>
<comment type="caution">
    <text evidence="10">The sequence shown here is derived from an EMBL/GenBank/DDBJ whole genome shotgun (WGS) entry which is preliminary data.</text>
</comment>
<keyword evidence="11" id="KW-1185">Reference proteome</keyword>
<dbReference type="InterPro" id="IPR036236">
    <property type="entry name" value="Znf_C2H2_sf"/>
</dbReference>
<keyword evidence="4 7" id="KW-0863">Zinc-finger</keyword>
<evidence type="ECO:0000256" key="4">
    <source>
        <dbReference type="ARBA" id="ARBA00022771"/>
    </source>
</evidence>
<evidence type="ECO:0000256" key="3">
    <source>
        <dbReference type="ARBA" id="ARBA00022737"/>
    </source>
</evidence>
<reference evidence="10 11" key="1">
    <citation type="journal article" date="2019" name="Sci. Rep.">
        <title>Orb-weaving spider Araneus ventricosus genome elucidates the spidroin gene catalogue.</title>
        <authorList>
            <person name="Kono N."/>
            <person name="Nakamura H."/>
            <person name="Ohtoshi R."/>
            <person name="Moran D.A.P."/>
            <person name="Shinohara A."/>
            <person name="Yoshida Y."/>
            <person name="Fujiwara M."/>
            <person name="Mori M."/>
            <person name="Tomita M."/>
            <person name="Arakawa K."/>
        </authorList>
    </citation>
    <scope>NUCLEOTIDE SEQUENCE [LARGE SCALE GENOMIC DNA]</scope>
</reference>
<keyword evidence="2" id="KW-0479">Metal-binding</keyword>
<accession>A0A4Y2BXI1</accession>
<dbReference type="Pfam" id="PF00096">
    <property type="entry name" value="zf-C2H2"/>
    <property type="match status" value="1"/>
</dbReference>
<dbReference type="Gene3D" id="3.30.160.60">
    <property type="entry name" value="Classic Zinc Finger"/>
    <property type="match status" value="2"/>
</dbReference>
<dbReference type="OrthoDB" id="6436001at2759"/>
<dbReference type="Proteomes" id="UP000499080">
    <property type="component" value="Unassembled WGS sequence"/>
</dbReference>
<dbReference type="PROSITE" id="PS50157">
    <property type="entry name" value="ZINC_FINGER_C2H2_2"/>
    <property type="match status" value="2"/>
</dbReference>
<evidence type="ECO:0000256" key="5">
    <source>
        <dbReference type="ARBA" id="ARBA00022833"/>
    </source>
</evidence>